<proteinExistence type="predicted"/>
<evidence type="ECO:0000259" key="1">
    <source>
        <dbReference type="SMART" id="SM00901"/>
    </source>
</evidence>
<protein>
    <submittedName>
        <fullName evidence="2">FRG domain-containing protein</fullName>
    </submittedName>
</protein>
<reference evidence="2 3" key="1">
    <citation type="submission" date="2019-06" db="EMBL/GenBank/DDBJ databases">
        <title>Metagenome assembled Genome of Spiribacter salinus SL48-SHIP from the microbial mat of Salt Lake 48 (Novosibirsk region, Russia).</title>
        <authorList>
            <person name="Shipova A."/>
            <person name="Rozanov A.S."/>
            <person name="Bryanskaya A.V."/>
            <person name="Peltek S.E."/>
        </authorList>
    </citation>
    <scope>NUCLEOTIDE SEQUENCE [LARGE SCALE GENOMIC DNA]</scope>
    <source>
        <strain evidence="2">SL48-SHIP-2</strain>
    </source>
</reference>
<feature type="domain" description="FRG" evidence="1">
    <location>
        <begin position="47"/>
        <end position="150"/>
    </location>
</feature>
<comment type="caution">
    <text evidence="2">The sequence shown here is derived from an EMBL/GenBank/DDBJ whole genome shotgun (WGS) entry which is preliminary data.</text>
</comment>
<dbReference type="Proteomes" id="UP000315400">
    <property type="component" value="Unassembled WGS sequence"/>
</dbReference>
<evidence type="ECO:0000313" key="2">
    <source>
        <dbReference type="EMBL" id="TQE98604.1"/>
    </source>
</evidence>
<accession>A0A540VPA5</accession>
<dbReference type="EMBL" id="VIFK01000167">
    <property type="protein sequence ID" value="TQE98604.1"/>
    <property type="molecule type" value="Genomic_DNA"/>
</dbReference>
<evidence type="ECO:0000313" key="3">
    <source>
        <dbReference type="Proteomes" id="UP000315400"/>
    </source>
</evidence>
<dbReference type="InterPro" id="IPR014966">
    <property type="entry name" value="FRG-dom"/>
</dbReference>
<gene>
    <name evidence="2" type="ORF">FKY71_12960</name>
</gene>
<dbReference type="SMART" id="SM00901">
    <property type="entry name" value="FRG"/>
    <property type="match status" value="1"/>
</dbReference>
<name>A0A540VPA5_9GAMM</name>
<dbReference type="AlphaFoldDB" id="A0A540VPA5"/>
<organism evidence="2 3">
    <name type="scientific">Spiribacter salinus</name>
    <dbReference type="NCBI Taxonomy" id="1335746"/>
    <lineage>
        <taxon>Bacteria</taxon>
        <taxon>Pseudomonadati</taxon>
        <taxon>Pseudomonadota</taxon>
        <taxon>Gammaproteobacteria</taxon>
        <taxon>Chromatiales</taxon>
        <taxon>Ectothiorhodospiraceae</taxon>
        <taxon>Spiribacter</taxon>
    </lineage>
</organism>
<sequence length="309" mass="34989">MPLVDVNLANLRYHDNSVVYHADDGVLEVCTPNAFTKVCGHIRYGQPNSPMFFRGQSELFPSLAPTGARGTNGILHQNGIQRHRQAIGELIVELDRENAWVGNVPDFAKEPLLQHYGIKTLWLDAVDNPWVALWFSIHRFVGHGLHGRYWHFEPRDPFAFVDHRVRGEGRYLGHGGTRTVSQYLPEYAYILIVTIGPCSPDVNRPGMYVSESGEMIDLRRSVPSTYLRPHAQHGLLFKQSLPPHQDHNYAECVCARLKVKVELAMRWIGQGQFTDLHSVFPPAVHDDGYQKLIERCRHGSETLGTIGIL</sequence>
<dbReference type="Pfam" id="PF08867">
    <property type="entry name" value="FRG"/>
    <property type="match status" value="1"/>
</dbReference>